<keyword evidence="4 7" id="KW-0540">Nuclease</keyword>
<dbReference type="EMBL" id="JBBMFD010000006">
    <property type="protein sequence ID" value="MEQ2440194.1"/>
    <property type="molecule type" value="Genomic_DNA"/>
</dbReference>
<dbReference type="InterPro" id="IPR029052">
    <property type="entry name" value="Metallo-depent_PP-like"/>
</dbReference>
<keyword evidence="6 7" id="KW-0269">Exonuclease</keyword>
<keyword evidence="11" id="KW-1185">Reference proteome</keyword>
<dbReference type="Pfam" id="PF12320">
    <property type="entry name" value="SbcD_C"/>
    <property type="match status" value="1"/>
</dbReference>
<protein>
    <recommendedName>
        <fullName evidence="3 7">Nuclease SbcCD subunit D</fullName>
    </recommendedName>
</protein>
<evidence type="ECO:0000256" key="1">
    <source>
        <dbReference type="ARBA" id="ARBA00010555"/>
    </source>
</evidence>
<dbReference type="InterPro" id="IPR050535">
    <property type="entry name" value="DNA_Repair-Maintenance_Comp"/>
</dbReference>
<evidence type="ECO:0000256" key="3">
    <source>
        <dbReference type="ARBA" id="ARBA00013365"/>
    </source>
</evidence>
<dbReference type="InterPro" id="IPR004843">
    <property type="entry name" value="Calcineurin-like_PHP"/>
</dbReference>
<accession>A0ABV1DYS9</accession>
<dbReference type="SUPFAM" id="SSF56300">
    <property type="entry name" value="Metallo-dependent phosphatases"/>
    <property type="match status" value="1"/>
</dbReference>
<dbReference type="PANTHER" id="PTHR30337:SF0">
    <property type="entry name" value="NUCLEASE SBCCD SUBUNIT D"/>
    <property type="match status" value="1"/>
</dbReference>
<evidence type="ECO:0000256" key="7">
    <source>
        <dbReference type="RuleBase" id="RU363069"/>
    </source>
</evidence>
<dbReference type="Proteomes" id="UP001489509">
    <property type="component" value="Unassembled WGS sequence"/>
</dbReference>
<evidence type="ECO:0000259" key="9">
    <source>
        <dbReference type="Pfam" id="PF12320"/>
    </source>
</evidence>
<dbReference type="PANTHER" id="PTHR30337">
    <property type="entry name" value="COMPONENT OF ATP-DEPENDENT DSDNA EXONUCLEASE"/>
    <property type="match status" value="1"/>
</dbReference>
<organism evidence="10 11">
    <name type="scientific">Solibaculum intestinale</name>
    <dbReference type="NCBI Taxonomy" id="3133165"/>
    <lineage>
        <taxon>Bacteria</taxon>
        <taxon>Bacillati</taxon>
        <taxon>Bacillota</taxon>
        <taxon>Clostridia</taxon>
        <taxon>Eubacteriales</taxon>
        <taxon>Oscillospiraceae</taxon>
        <taxon>Solibaculum</taxon>
    </lineage>
</organism>
<evidence type="ECO:0000256" key="4">
    <source>
        <dbReference type="ARBA" id="ARBA00022722"/>
    </source>
</evidence>
<name>A0ABV1DYS9_9FIRM</name>
<keyword evidence="5 7" id="KW-0378">Hydrolase</keyword>
<proteinExistence type="inferred from homology"/>
<comment type="caution">
    <text evidence="10">The sequence shown here is derived from an EMBL/GenBank/DDBJ whole genome shotgun (WGS) entry which is preliminary data.</text>
</comment>
<dbReference type="NCBIfam" id="TIGR00619">
    <property type="entry name" value="sbcd"/>
    <property type="match status" value="1"/>
</dbReference>
<gene>
    <name evidence="7" type="primary">sbcD</name>
    <name evidence="10" type="ORF">WMO26_05070</name>
</gene>
<keyword evidence="7" id="KW-0235">DNA replication</keyword>
<keyword evidence="7" id="KW-0233">DNA recombination</keyword>
<feature type="domain" description="Calcineurin-like phosphoesterase" evidence="8">
    <location>
        <begin position="1"/>
        <end position="218"/>
    </location>
</feature>
<dbReference type="InterPro" id="IPR026843">
    <property type="entry name" value="SbcD_C"/>
</dbReference>
<evidence type="ECO:0000259" key="8">
    <source>
        <dbReference type="Pfam" id="PF00149"/>
    </source>
</evidence>
<keyword evidence="7" id="KW-0255">Endonuclease</keyword>
<dbReference type="RefSeq" id="WP_349218609.1">
    <property type="nucleotide sequence ID" value="NZ_JBBMFD010000006.1"/>
</dbReference>
<evidence type="ECO:0000313" key="10">
    <source>
        <dbReference type="EMBL" id="MEQ2440194.1"/>
    </source>
</evidence>
<dbReference type="Gene3D" id="3.60.21.10">
    <property type="match status" value="1"/>
</dbReference>
<dbReference type="InterPro" id="IPR041796">
    <property type="entry name" value="Mre11_N"/>
</dbReference>
<reference evidence="10 11" key="1">
    <citation type="submission" date="2024-03" db="EMBL/GenBank/DDBJ databases">
        <title>Human intestinal bacterial collection.</title>
        <authorList>
            <person name="Pauvert C."/>
            <person name="Hitch T.C.A."/>
            <person name="Clavel T."/>
        </authorList>
    </citation>
    <scope>NUCLEOTIDE SEQUENCE [LARGE SCALE GENOMIC DNA]</scope>
    <source>
        <strain evidence="10 11">CLA-JM-H44</strain>
    </source>
</reference>
<comment type="subunit">
    <text evidence="2 7">Heterodimer of SbcC and SbcD.</text>
</comment>
<evidence type="ECO:0000256" key="5">
    <source>
        <dbReference type="ARBA" id="ARBA00022801"/>
    </source>
</evidence>
<comment type="function">
    <text evidence="7">SbcCD cleaves DNA hairpin structures. These structures can inhibit DNA replication and are intermediates in certain DNA recombination reactions. The complex acts as a 3'-&gt;5' double strand exonuclease that can open hairpins. It also has a 5' single-strand endonuclease activity.</text>
</comment>
<dbReference type="Pfam" id="PF00149">
    <property type="entry name" value="Metallophos"/>
    <property type="match status" value="1"/>
</dbReference>
<evidence type="ECO:0000256" key="6">
    <source>
        <dbReference type="ARBA" id="ARBA00022839"/>
    </source>
</evidence>
<dbReference type="InterPro" id="IPR004593">
    <property type="entry name" value="SbcD"/>
</dbReference>
<sequence length="383" mass="43338">MKLLHTADWHLGKVIFSRSLLEEQEQFLYETFLPAVDREDPDLILISGDVFDRPIAPVEAIRLFDDLLYALCAERRRKVAIISGNHDSADRLTVGAEILKKQGLYIASRIKAEPEPVRLCDEFGPIELWMLPYFDPAQVREVYKDETIRGFQEAYERVLAAVRERQTPGARQVLMAHCFVTGSKKSESESPLSIGGSGEVDGALFSGFDYVALGHLHGPQPAGKNARYAGSPLKYSFDEAHHKKSLTVVELGEKTVAVRQLPITPKRDMRMVEGTLEELLRAAKTDERREDFLYATLLDEAPVFEPMARLREGYPNLLGLECVWLRGGSDQSSGRDALRKSLRAKRVDDRAVFEAFLRQVCDREPDEELTRLFCELAGEEERL</sequence>
<feature type="domain" description="Nuclease SbcCD subunit D C-terminal" evidence="9">
    <location>
        <begin position="265"/>
        <end position="359"/>
    </location>
</feature>
<evidence type="ECO:0000313" key="11">
    <source>
        <dbReference type="Proteomes" id="UP001489509"/>
    </source>
</evidence>
<comment type="similarity">
    <text evidence="1 7">Belongs to the SbcD family.</text>
</comment>
<dbReference type="GO" id="GO:0004527">
    <property type="term" value="F:exonuclease activity"/>
    <property type="evidence" value="ECO:0007669"/>
    <property type="project" value="UniProtKB-KW"/>
</dbReference>
<dbReference type="CDD" id="cd00840">
    <property type="entry name" value="MPP_Mre11_N"/>
    <property type="match status" value="1"/>
</dbReference>
<evidence type="ECO:0000256" key="2">
    <source>
        <dbReference type="ARBA" id="ARBA00011322"/>
    </source>
</evidence>